<protein>
    <submittedName>
        <fullName evidence="1">Uncharacterized protein</fullName>
    </submittedName>
</protein>
<keyword evidence="2" id="KW-1185">Reference proteome</keyword>
<dbReference type="OrthoDB" id="409136at2759"/>
<sequence>MTEQLLEALVNLSEIRPRPPHPISSFGCYIGPLNPSDPRLFHLIDHCWQATGTIRERFQVIRRKISDHLQSCPGTSTQDCRVIISLYMIGRTPQTAAPTVLLISKDADY</sequence>
<reference evidence="1" key="1">
    <citation type="journal article" date="2020" name="Stud. Mycol.">
        <title>101 Dothideomycetes genomes: a test case for predicting lifestyles and emergence of pathogens.</title>
        <authorList>
            <person name="Haridas S."/>
            <person name="Albert R."/>
            <person name="Binder M."/>
            <person name="Bloem J."/>
            <person name="Labutti K."/>
            <person name="Salamov A."/>
            <person name="Andreopoulos B."/>
            <person name="Baker S."/>
            <person name="Barry K."/>
            <person name="Bills G."/>
            <person name="Bluhm B."/>
            <person name="Cannon C."/>
            <person name="Castanera R."/>
            <person name="Culley D."/>
            <person name="Daum C."/>
            <person name="Ezra D."/>
            <person name="Gonzalez J."/>
            <person name="Henrissat B."/>
            <person name="Kuo A."/>
            <person name="Liang C."/>
            <person name="Lipzen A."/>
            <person name="Lutzoni F."/>
            <person name="Magnuson J."/>
            <person name="Mondo S."/>
            <person name="Nolan M."/>
            <person name="Ohm R."/>
            <person name="Pangilinan J."/>
            <person name="Park H.-J."/>
            <person name="Ramirez L."/>
            <person name="Alfaro M."/>
            <person name="Sun H."/>
            <person name="Tritt A."/>
            <person name="Yoshinaga Y."/>
            <person name="Zwiers L.-H."/>
            <person name="Turgeon B."/>
            <person name="Goodwin S."/>
            <person name="Spatafora J."/>
            <person name="Crous P."/>
            <person name="Grigoriev I."/>
        </authorList>
    </citation>
    <scope>NUCLEOTIDE SEQUENCE</scope>
    <source>
        <strain evidence="1">CBS 123094</strain>
    </source>
</reference>
<organism evidence="1 2">
    <name type="scientific">Amniculicola lignicola CBS 123094</name>
    <dbReference type="NCBI Taxonomy" id="1392246"/>
    <lineage>
        <taxon>Eukaryota</taxon>
        <taxon>Fungi</taxon>
        <taxon>Dikarya</taxon>
        <taxon>Ascomycota</taxon>
        <taxon>Pezizomycotina</taxon>
        <taxon>Dothideomycetes</taxon>
        <taxon>Pleosporomycetidae</taxon>
        <taxon>Pleosporales</taxon>
        <taxon>Amniculicolaceae</taxon>
        <taxon>Amniculicola</taxon>
    </lineage>
</organism>
<dbReference type="Proteomes" id="UP000799779">
    <property type="component" value="Unassembled WGS sequence"/>
</dbReference>
<name>A0A6A5VZL4_9PLEO</name>
<evidence type="ECO:0000313" key="2">
    <source>
        <dbReference type="Proteomes" id="UP000799779"/>
    </source>
</evidence>
<gene>
    <name evidence="1" type="ORF">P154DRAFT_39620</name>
</gene>
<accession>A0A6A5VZL4</accession>
<proteinExistence type="predicted"/>
<evidence type="ECO:0000313" key="1">
    <source>
        <dbReference type="EMBL" id="KAF1994119.1"/>
    </source>
</evidence>
<dbReference type="EMBL" id="ML977670">
    <property type="protein sequence ID" value="KAF1994119.1"/>
    <property type="molecule type" value="Genomic_DNA"/>
</dbReference>
<dbReference type="AlphaFoldDB" id="A0A6A5VZL4"/>